<reference evidence="1 2" key="1">
    <citation type="submission" date="2016-12" db="EMBL/GenBank/DDBJ databases">
        <title>Diversity of luminous bacteria.</title>
        <authorList>
            <person name="Yoshizawa S."/>
            <person name="Kogure K."/>
        </authorList>
    </citation>
    <scope>NUCLEOTIDE SEQUENCE [LARGE SCALE GENOMIC DNA]</scope>
    <source>
        <strain evidence="1 2">ATCC 33715</strain>
    </source>
</reference>
<evidence type="ECO:0000313" key="1">
    <source>
        <dbReference type="EMBL" id="PQJ84498.1"/>
    </source>
</evidence>
<gene>
    <name evidence="1" type="ORF">BTO22_13315</name>
</gene>
<dbReference type="EMBL" id="MSCO01000002">
    <property type="protein sequence ID" value="PQJ84498.1"/>
    <property type="molecule type" value="Genomic_DNA"/>
</dbReference>
<proteinExistence type="predicted"/>
<dbReference type="AlphaFoldDB" id="A0A2S7X389"/>
<protein>
    <submittedName>
        <fullName evidence="1">Uncharacterized protein</fullName>
    </submittedName>
</protein>
<organism evidence="1 2">
    <name type="scientific">Aliivibrio sifiae</name>
    <dbReference type="NCBI Taxonomy" id="566293"/>
    <lineage>
        <taxon>Bacteria</taxon>
        <taxon>Pseudomonadati</taxon>
        <taxon>Pseudomonadota</taxon>
        <taxon>Gammaproteobacteria</taxon>
        <taxon>Vibrionales</taxon>
        <taxon>Vibrionaceae</taxon>
        <taxon>Aliivibrio</taxon>
    </lineage>
</organism>
<comment type="caution">
    <text evidence="1">The sequence shown here is derived from an EMBL/GenBank/DDBJ whole genome shotgun (WGS) entry which is preliminary data.</text>
</comment>
<name>A0A2S7X389_9GAMM</name>
<sequence>MITKIKKIRKRMAKVQRRFYEVKLKRKPKPKYNSIEYAEPLTPQQNSEKLIEFTAEGNNWIRTRTSSVNQHIGAFLSIIMLLELKLDNLLLDFDPKIERKTFGGKIRVFKDFLNEFQFDQFDGMKADYLALLKSLNELLQVRNDFAHDITVTNVSLVDFVQTSAYVKREEPHKYEMLVEDAPSEQDKVLLLVSIFCLSASVEIARLRLLVK</sequence>
<dbReference type="Proteomes" id="UP000239263">
    <property type="component" value="Unassembled WGS sequence"/>
</dbReference>
<dbReference type="RefSeq" id="WP_105055941.1">
    <property type="nucleotide sequence ID" value="NZ_CAWNRT010000002.1"/>
</dbReference>
<evidence type="ECO:0000313" key="2">
    <source>
        <dbReference type="Proteomes" id="UP000239263"/>
    </source>
</evidence>
<accession>A0A2S7X389</accession>